<accession>A0A917SW63</accession>
<dbReference type="EMBL" id="BMNA01000003">
    <property type="protein sequence ID" value="GGM00831.1"/>
    <property type="molecule type" value="Genomic_DNA"/>
</dbReference>
<organism evidence="1 2">
    <name type="scientific">Nakamurella endophytica</name>
    <dbReference type="NCBI Taxonomy" id="1748367"/>
    <lineage>
        <taxon>Bacteria</taxon>
        <taxon>Bacillati</taxon>
        <taxon>Actinomycetota</taxon>
        <taxon>Actinomycetes</taxon>
        <taxon>Nakamurellales</taxon>
        <taxon>Nakamurellaceae</taxon>
        <taxon>Nakamurella</taxon>
    </lineage>
</organism>
<keyword evidence="2" id="KW-1185">Reference proteome</keyword>
<comment type="caution">
    <text evidence="1">The sequence shown here is derived from an EMBL/GenBank/DDBJ whole genome shotgun (WGS) entry which is preliminary data.</text>
</comment>
<reference evidence="1" key="2">
    <citation type="submission" date="2020-09" db="EMBL/GenBank/DDBJ databases">
        <authorList>
            <person name="Sun Q."/>
            <person name="Zhou Y."/>
        </authorList>
    </citation>
    <scope>NUCLEOTIDE SEQUENCE</scope>
    <source>
        <strain evidence="1">CGMCC 4.7308</strain>
    </source>
</reference>
<dbReference type="RefSeq" id="WP_188941424.1">
    <property type="nucleotide sequence ID" value="NZ_BMNA01000003.1"/>
</dbReference>
<gene>
    <name evidence="1" type="ORF">GCM10011594_21100</name>
</gene>
<name>A0A917SW63_9ACTN</name>
<evidence type="ECO:0000313" key="1">
    <source>
        <dbReference type="EMBL" id="GGM00831.1"/>
    </source>
</evidence>
<dbReference type="AlphaFoldDB" id="A0A917SW63"/>
<sequence>MTTVSPAPTAAAVADPEPHLAVLRGELDRTARETAELETFVADDRDDLAAVDDPRALAEVGARHERYDGMARLVDARDLDRLRTHHSPLLDVTDALRGGLHRLDAPRLRVFGTSDYRYGWTWRSDHRFQDTTDLLQDTLEQDESYDLARGTVHLRHRLSNHRSEIKSFLGFPYRPNLAVGYADIRPYFRYSVGGWVDALDTLHWPGGTADRCRSYTYGEIYLTSTAADGSDARTEGPVRVRSTYDAASQGSFHSIGTDGVLTVGDGLHLEAVVIDSRSYIVWVGAYAWAWSRIVPRLATSQVLAVDDASVPFVVVEERPIA</sequence>
<evidence type="ECO:0000313" key="2">
    <source>
        <dbReference type="Proteomes" id="UP000655208"/>
    </source>
</evidence>
<proteinExistence type="predicted"/>
<protein>
    <submittedName>
        <fullName evidence="1">Uncharacterized protein</fullName>
    </submittedName>
</protein>
<reference evidence="1" key="1">
    <citation type="journal article" date="2014" name="Int. J. Syst. Evol. Microbiol.">
        <title>Complete genome sequence of Corynebacterium casei LMG S-19264T (=DSM 44701T), isolated from a smear-ripened cheese.</title>
        <authorList>
            <consortium name="US DOE Joint Genome Institute (JGI-PGF)"/>
            <person name="Walter F."/>
            <person name="Albersmeier A."/>
            <person name="Kalinowski J."/>
            <person name="Ruckert C."/>
        </authorList>
    </citation>
    <scope>NUCLEOTIDE SEQUENCE</scope>
    <source>
        <strain evidence="1">CGMCC 4.7308</strain>
    </source>
</reference>
<dbReference type="Proteomes" id="UP000655208">
    <property type="component" value="Unassembled WGS sequence"/>
</dbReference>